<evidence type="ECO:0000256" key="2">
    <source>
        <dbReference type="ARBA" id="ARBA00022553"/>
    </source>
</evidence>
<gene>
    <name evidence="12" type="ORF">K2173_009695</name>
</gene>
<dbReference type="Proteomes" id="UP001159364">
    <property type="component" value="Linkage Group LG01"/>
</dbReference>
<evidence type="ECO:0000256" key="8">
    <source>
        <dbReference type="ARBA" id="ARBA00061350"/>
    </source>
</evidence>
<dbReference type="GO" id="GO:0003700">
    <property type="term" value="F:DNA-binding transcription factor activity"/>
    <property type="evidence" value="ECO:0007669"/>
    <property type="project" value="InterPro"/>
</dbReference>
<evidence type="ECO:0000256" key="1">
    <source>
        <dbReference type="ARBA" id="ARBA00004123"/>
    </source>
</evidence>
<feature type="coiled-coil region" evidence="9">
    <location>
        <begin position="169"/>
        <end position="196"/>
    </location>
</feature>
<feature type="compositionally biased region" description="Polar residues" evidence="10">
    <location>
        <begin position="16"/>
        <end position="33"/>
    </location>
</feature>
<feature type="compositionally biased region" description="Low complexity" evidence="10">
    <location>
        <begin position="148"/>
        <end position="160"/>
    </location>
</feature>
<feature type="compositionally biased region" description="Gly residues" evidence="10">
    <location>
        <begin position="1"/>
        <end position="14"/>
    </location>
</feature>
<organism evidence="12 13">
    <name type="scientific">Erythroxylum novogranatense</name>
    <dbReference type="NCBI Taxonomy" id="1862640"/>
    <lineage>
        <taxon>Eukaryota</taxon>
        <taxon>Viridiplantae</taxon>
        <taxon>Streptophyta</taxon>
        <taxon>Embryophyta</taxon>
        <taxon>Tracheophyta</taxon>
        <taxon>Spermatophyta</taxon>
        <taxon>Magnoliopsida</taxon>
        <taxon>eudicotyledons</taxon>
        <taxon>Gunneridae</taxon>
        <taxon>Pentapetalae</taxon>
        <taxon>rosids</taxon>
        <taxon>fabids</taxon>
        <taxon>Malpighiales</taxon>
        <taxon>Erythroxylaceae</taxon>
        <taxon>Erythroxylum</taxon>
    </lineage>
</organism>
<keyword evidence="5" id="KW-0238">DNA-binding</keyword>
<evidence type="ECO:0000313" key="13">
    <source>
        <dbReference type="Proteomes" id="UP001159364"/>
    </source>
</evidence>
<dbReference type="InterPro" id="IPR036388">
    <property type="entry name" value="WH-like_DNA-bd_sf"/>
</dbReference>
<dbReference type="GO" id="GO:0000978">
    <property type="term" value="F:RNA polymerase II cis-regulatory region sequence-specific DNA binding"/>
    <property type="evidence" value="ECO:0007669"/>
    <property type="project" value="TreeGrafter"/>
</dbReference>
<feature type="compositionally biased region" description="Low complexity" evidence="10">
    <location>
        <begin position="320"/>
        <end position="332"/>
    </location>
</feature>
<dbReference type="GO" id="GO:0005634">
    <property type="term" value="C:nucleus"/>
    <property type="evidence" value="ECO:0007669"/>
    <property type="project" value="UniProtKB-SubCell"/>
</dbReference>
<dbReference type="PRINTS" id="PR00056">
    <property type="entry name" value="HSFDOMAIN"/>
</dbReference>
<keyword evidence="4" id="KW-0346">Stress response</keyword>
<dbReference type="PANTHER" id="PTHR10015">
    <property type="entry name" value="HEAT SHOCK TRANSCRIPTION FACTOR"/>
    <property type="match status" value="1"/>
</dbReference>
<evidence type="ECO:0000256" key="3">
    <source>
        <dbReference type="ARBA" id="ARBA00023015"/>
    </source>
</evidence>
<keyword evidence="7" id="KW-0539">Nucleus</keyword>
<dbReference type="SMART" id="SM00415">
    <property type="entry name" value="HSF"/>
    <property type="match status" value="1"/>
</dbReference>
<feature type="region of interest" description="Disordered" evidence="10">
    <location>
        <begin position="1"/>
        <end position="43"/>
    </location>
</feature>
<keyword evidence="13" id="KW-1185">Reference proteome</keyword>
<keyword evidence="6" id="KW-0804">Transcription</keyword>
<protein>
    <recommendedName>
        <fullName evidence="11">HSF-type DNA-binding domain-containing protein</fullName>
    </recommendedName>
</protein>
<feature type="compositionally biased region" description="Polar residues" evidence="10">
    <location>
        <begin position="298"/>
        <end position="311"/>
    </location>
</feature>
<dbReference type="FunFam" id="1.10.10.10:FF:000057">
    <property type="entry name" value="Heat shock transcription factor 1"/>
    <property type="match status" value="1"/>
</dbReference>
<evidence type="ECO:0000256" key="4">
    <source>
        <dbReference type="ARBA" id="ARBA00023016"/>
    </source>
</evidence>
<keyword evidence="9" id="KW-0175">Coiled coil</keyword>
<dbReference type="Pfam" id="PF00447">
    <property type="entry name" value="HSF_DNA-bind"/>
    <property type="match status" value="1"/>
</dbReference>
<feature type="domain" description="HSF-type DNA-binding" evidence="11">
    <location>
        <begin position="34"/>
        <end position="140"/>
    </location>
</feature>
<dbReference type="GO" id="GO:0006357">
    <property type="term" value="P:regulation of transcription by RNA polymerase II"/>
    <property type="evidence" value="ECO:0007669"/>
    <property type="project" value="TreeGrafter"/>
</dbReference>
<evidence type="ECO:0000256" key="6">
    <source>
        <dbReference type="ARBA" id="ARBA00023163"/>
    </source>
</evidence>
<name>A0AAV8U7X0_9ROSI</name>
<accession>A0AAV8U7X0</accession>
<dbReference type="GO" id="GO:0034605">
    <property type="term" value="P:cellular response to heat"/>
    <property type="evidence" value="ECO:0007669"/>
    <property type="project" value="TreeGrafter"/>
</dbReference>
<feature type="compositionally biased region" description="Polar residues" evidence="10">
    <location>
        <begin position="333"/>
        <end position="353"/>
    </location>
</feature>
<dbReference type="Gene3D" id="1.10.10.10">
    <property type="entry name" value="Winged helix-like DNA-binding domain superfamily/Winged helix DNA-binding domain"/>
    <property type="match status" value="1"/>
</dbReference>
<keyword evidence="2" id="KW-0597">Phosphoprotein</keyword>
<evidence type="ECO:0000256" key="9">
    <source>
        <dbReference type="SAM" id="Coils"/>
    </source>
</evidence>
<evidence type="ECO:0000259" key="11">
    <source>
        <dbReference type="SMART" id="SM00415"/>
    </source>
</evidence>
<evidence type="ECO:0000313" key="12">
    <source>
        <dbReference type="EMBL" id="KAJ8774264.1"/>
    </source>
</evidence>
<evidence type="ECO:0000256" key="10">
    <source>
        <dbReference type="SAM" id="MobiDB-lite"/>
    </source>
</evidence>
<evidence type="ECO:0000256" key="5">
    <source>
        <dbReference type="ARBA" id="ARBA00023125"/>
    </source>
</evidence>
<keyword evidence="3" id="KW-0805">Transcription regulation</keyword>
<dbReference type="PANTHER" id="PTHR10015:SF436">
    <property type="entry name" value="HEAT STRESS TRANSCRIPTION FACTOR A-1D"/>
    <property type="match status" value="1"/>
</dbReference>
<sequence>MEGGTIGKGSGGESGDASTSGGSVPAPVSNQANAPPPFLSKTYDMVDDPSTDPIVSWSSTKNSFVVWNPPEFARDLLPKYFKHNNFSSFVRQLNTYNQNIWWRMHKKLNGFRKVDPDKWEFANEGFLKGQKHLLKSISRRKPAHGHAHQQPQQSHGQSSSVGACVEVGKFGLEEEVEILKRDKNVLMQELVRLRQQQQTTDTQLQAVLQRLQGMEQRQQQMMSFLAKAMQSPAFLAQFVQQQNESNRRIAEANKKRRLKQDGVFETQNSGAFDGQIVKYQPPINEAAKSMLRQITEMNTSSSSEPYNNNPDSLLIGNEVSSSSTMDSGNSSSRISGVTLQEVQPTSKQSSYKQRASGMPGHDPSAAISEVQSSPNIVNSEKVSASDFPDISMLVGAHVPSSMSVPQEDVMIPQVSQISDMIPDTIADLPGEDFMETETGAFMNGTIPIDIDSISPDPDIDALLDDSGFWNDLLAQSPEPEDIRSSSIDCRPTGNDVQQVENGWDKVEHIDHVTEQMGLLTSETKKL</sequence>
<comment type="subcellular location">
    <subcellularLocation>
        <location evidence="1">Nucleus</location>
    </subcellularLocation>
</comment>
<proteinExistence type="inferred from homology"/>
<reference evidence="12 13" key="1">
    <citation type="submission" date="2021-09" db="EMBL/GenBank/DDBJ databases">
        <title>Genomic insights and catalytic innovation underlie evolution of tropane alkaloids biosynthesis.</title>
        <authorList>
            <person name="Wang Y.-J."/>
            <person name="Tian T."/>
            <person name="Huang J.-P."/>
            <person name="Huang S.-X."/>
        </authorList>
    </citation>
    <scope>NUCLEOTIDE SEQUENCE [LARGE SCALE GENOMIC DNA]</scope>
    <source>
        <strain evidence="12">KIB-2018</strain>
        <tissue evidence="12">Leaf</tissue>
    </source>
</reference>
<evidence type="ECO:0000256" key="7">
    <source>
        <dbReference type="ARBA" id="ARBA00023242"/>
    </source>
</evidence>
<comment type="similarity">
    <text evidence="8">Belongs to the HSF family. Class A subfamily.</text>
</comment>
<comment type="caution">
    <text evidence="12">The sequence shown here is derived from an EMBL/GenBank/DDBJ whole genome shotgun (WGS) entry which is preliminary data.</text>
</comment>
<dbReference type="EMBL" id="JAIWQS010000001">
    <property type="protein sequence ID" value="KAJ8774264.1"/>
    <property type="molecule type" value="Genomic_DNA"/>
</dbReference>
<feature type="region of interest" description="Disordered" evidence="10">
    <location>
        <begin position="298"/>
        <end position="364"/>
    </location>
</feature>
<dbReference type="SUPFAM" id="SSF46785">
    <property type="entry name" value="Winged helix' DNA-binding domain"/>
    <property type="match status" value="1"/>
</dbReference>
<feature type="region of interest" description="Disordered" evidence="10">
    <location>
        <begin position="139"/>
        <end position="160"/>
    </location>
</feature>
<dbReference type="AlphaFoldDB" id="A0AAV8U7X0"/>
<dbReference type="InterPro" id="IPR000232">
    <property type="entry name" value="HSF_DNA-bd"/>
</dbReference>
<dbReference type="InterPro" id="IPR036390">
    <property type="entry name" value="WH_DNA-bd_sf"/>
</dbReference>